<organism evidence="1 2">
    <name type="scientific">Trichonephila clavata</name>
    <name type="common">Joro spider</name>
    <name type="synonym">Nephila clavata</name>
    <dbReference type="NCBI Taxonomy" id="2740835"/>
    <lineage>
        <taxon>Eukaryota</taxon>
        <taxon>Metazoa</taxon>
        <taxon>Ecdysozoa</taxon>
        <taxon>Arthropoda</taxon>
        <taxon>Chelicerata</taxon>
        <taxon>Arachnida</taxon>
        <taxon>Araneae</taxon>
        <taxon>Araneomorphae</taxon>
        <taxon>Entelegynae</taxon>
        <taxon>Araneoidea</taxon>
        <taxon>Nephilidae</taxon>
        <taxon>Trichonephila</taxon>
    </lineage>
</organism>
<feature type="non-terminal residue" evidence="1">
    <location>
        <position position="1"/>
    </location>
</feature>
<evidence type="ECO:0000313" key="1">
    <source>
        <dbReference type="EMBL" id="GFQ72866.1"/>
    </source>
</evidence>
<sequence length="56" mass="6433">AMPFSQFPKNFLQPPTTEIVGSCYRINQLWLLKKSGSLTFSLPKELARNGKRHNQI</sequence>
<dbReference type="EMBL" id="BMAO01001369">
    <property type="protein sequence ID" value="GFQ72866.1"/>
    <property type="molecule type" value="Genomic_DNA"/>
</dbReference>
<dbReference type="AlphaFoldDB" id="A0A8X6F8V3"/>
<reference evidence="1" key="1">
    <citation type="submission" date="2020-07" db="EMBL/GenBank/DDBJ databases">
        <title>Multicomponent nature underlies the extraordinary mechanical properties of spider dragline silk.</title>
        <authorList>
            <person name="Kono N."/>
            <person name="Nakamura H."/>
            <person name="Mori M."/>
            <person name="Yoshida Y."/>
            <person name="Ohtoshi R."/>
            <person name="Malay A.D."/>
            <person name="Moran D.A.P."/>
            <person name="Tomita M."/>
            <person name="Numata K."/>
            <person name="Arakawa K."/>
        </authorList>
    </citation>
    <scope>NUCLEOTIDE SEQUENCE</scope>
</reference>
<comment type="caution">
    <text evidence="1">The sequence shown here is derived from an EMBL/GenBank/DDBJ whole genome shotgun (WGS) entry which is preliminary data.</text>
</comment>
<gene>
    <name evidence="1" type="ORF">TNCT_21031</name>
</gene>
<accession>A0A8X6F8V3</accession>
<evidence type="ECO:0000313" key="2">
    <source>
        <dbReference type="Proteomes" id="UP000887116"/>
    </source>
</evidence>
<keyword evidence="2" id="KW-1185">Reference proteome</keyword>
<proteinExistence type="predicted"/>
<protein>
    <submittedName>
        <fullName evidence="1">Uncharacterized protein</fullName>
    </submittedName>
</protein>
<name>A0A8X6F8V3_TRICU</name>
<dbReference type="Proteomes" id="UP000887116">
    <property type="component" value="Unassembled WGS sequence"/>
</dbReference>